<name>A0AAD8XSX4_9STRA</name>
<protein>
    <submittedName>
        <fullName evidence="2">Uncharacterized protein</fullName>
    </submittedName>
</protein>
<dbReference type="Proteomes" id="UP001224775">
    <property type="component" value="Unassembled WGS sequence"/>
</dbReference>
<organism evidence="2 3">
    <name type="scientific">Skeletonema marinoi</name>
    <dbReference type="NCBI Taxonomy" id="267567"/>
    <lineage>
        <taxon>Eukaryota</taxon>
        <taxon>Sar</taxon>
        <taxon>Stramenopiles</taxon>
        <taxon>Ochrophyta</taxon>
        <taxon>Bacillariophyta</taxon>
        <taxon>Coscinodiscophyceae</taxon>
        <taxon>Thalassiosirophycidae</taxon>
        <taxon>Thalassiosirales</taxon>
        <taxon>Skeletonemataceae</taxon>
        <taxon>Skeletonema</taxon>
        <taxon>Skeletonema marinoi-dohrnii complex</taxon>
    </lineage>
</organism>
<accession>A0AAD8XSX4</accession>
<dbReference type="AlphaFoldDB" id="A0AAD8XSX4"/>
<sequence>MKTRTSSTFTYPMVKLLTHKVCVKNKPTRTRNTKRADDKRRHQGEKIAQLRNHLRLADTGVGATIAEKLLCESDGNVVRAKMIMQRHVTIAKLLSPNKSIEKIILDYQEEKKCESNGDNIKKATDAEAERKSVPGSILYMRLNYLQPKLQE</sequence>
<reference evidence="2" key="1">
    <citation type="submission" date="2023-06" db="EMBL/GenBank/DDBJ databases">
        <title>Survivors Of The Sea: Transcriptome response of Skeletonema marinoi to long-term dormancy.</title>
        <authorList>
            <person name="Pinder M.I.M."/>
            <person name="Kourtchenko O."/>
            <person name="Robertson E.K."/>
            <person name="Larsson T."/>
            <person name="Maumus F."/>
            <person name="Osuna-Cruz C.M."/>
            <person name="Vancaester E."/>
            <person name="Stenow R."/>
            <person name="Vandepoele K."/>
            <person name="Ploug H."/>
            <person name="Bruchert V."/>
            <person name="Godhe A."/>
            <person name="Topel M."/>
        </authorList>
    </citation>
    <scope>NUCLEOTIDE SEQUENCE</scope>
    <source>
        <strain evidence="2">R05AC</strain>
    </source>
</reference>
<evidence type="ECO:0000313" key="2">
    <source>
        <dbReference type="EMBL" id="KAK1733254.1"/>
    </source>
</evidence>
<comment type="caution">
    <text evidence="2">The sequence shown here is derived from an EMBL/GenBank/DDBJ whole genome shotgun (WGS) entry which is preliminary data.</text>
</comment>
<proteinExistence type="predicted"/>
<evidence type="ECO:0000313" key="3">
    <source>
        <dbReference type="Proteomes" id="UP001224775"/>
    </source>
</evidence>
<keyword evidence="3" id="KW-1185">Reference proteome</keyword>
<gene>
    <name evidence="2" type="ORF">QTG54_016111</name>
    <name evidence="1" type="ORF">QTG54_016812</name>
</gene>
<dbReference type="EMBL" id="JATAAI010000052">
    <property type="protein sequence ID" value="KAK1733254.1"/>
    <property type="molecule type" value="Genomic_DNA"/>
</dbReference>
<evidence type="ECO:0000313" key="1">
    <source>
        <dbReference type="EMBL" id="KAK1732529.1"/>
    </source>
</evidence>
<dbReference type="EMBL" id="JATAAI010000065">
    <property type="protein sequence ID" value="KAK1732529.1"/>
    <property type="molecule type" value="Genomic_DNA"/>
</dbReference>